<evidence type="ECO:0000256" key="6">
    <source>
        <dbReference type="ARBA" id="ARBA00023315"/>
    </source>
</evidence>
<evidence type="ECO:0000256" key="5">
    <source>
        <dbReference type="ARBA" id="ARBA00022679"/>
    </source>
</evidence>
<reference evidence="10" key="2">
    <citation type="submission" date="2014-08" db="EMBL/GenBank/DDBJ databases">
        <authorList>
            <person name="Wibberg D."/>
        </authorList>
    </citation>
    <scope>NUCLEOTIDE SEQUENCE</scope>
</reference>
<keyword evidence="6 12" id="KW-0012">Acyltransferase</keyword>
<comment type="catalytic activity">
    <reaction evidence="7">
        <text>L-2,4-diaminobutanoate + acetyl-CoA = (2S)-4-acetamido-2-aminobutanoate + CoA + H(+)</text>
        <dbReference type="Rhea" id="RHEA:16901"/>
        <dbReference type="ChEBI" id="CHEBI:15378"/>
        <dbReference type="ChEBI" id="CHEBI:57287"/>
        <dbReference type="ChEBI" id="CHEBI:57288"/>
        <dbReference type="ChEBI" id="CHEBI:58761"/>
        <dbReference type="ChEBI" id="CHEBI:58929"/>
        <dbReference type="EC" id="2.3.1.178"/>
    </reaction>
</comment>
<feature type="domain" description="N-acetyltransferase" evidence="8">
    <location>
        <begin position="11"/>
        <end position="163"/>
    </location>
</feature>
<keyword evidence="5 9" id="KW-0808">Transferase</keyword>
<dbReference type="GeneID" id="26740471"/>
<accession>A0A090I5X2</accession>
<dbReference type="UniPathway" id="UPA00067">
    <property type="reaction ID" value="UER00122"/>
</dbReference>
<evidence type="ECO:0000256" key="7">
    <source>
        <dbReference type="ARBA" id="ARBA00048924"/>
    </source>
</evidence>
<dbReference type="EC" id="2.3.1.178" evidence="3"/>
<dbReference type="InterPro" id="IPR016181">
    <property type="entry name" value="Acyl_CoA_acyltransferase"/>
</dbReference>
<dbReference type="GO" id="GO:0033816">
    <property type="term" value="F:diaminobutyrate acetyltransferase activity"/>
    <property type="evidence" value="ECO:0007669"/>
    <property type="project" value="UniProtKB-EC"/>
</dbReference>
<dbReference type="Pfam" id="PF00583">
    <property type="entry name" value="Acetyltransf_1"/>
    <property type="match status" value="1"/>
</dbReference>
<dbReference type="OrthoDB" id="43754at2157"/>
<evidence type="ECO:0000313" key="11">
    <source>
        <dbReference type="EMBL" id="CEL25853.1"/>
    </source>
</evidence>
<name>A0A090I5X2_METFO</name>
<comment type="similarity">
    <text evidence="2">Belongs to the acetyltransferase family. EctA subfamily.</text>
</comment>
<evidence type="ECO:0000313" key="9">
    <source>
        <dbReference type="EMBL" id="AIS33005.1"/>
    </source>
</evidence>
<dbReference type="PROSITE" id="PS51186">
    <property type="entry name" value="GNAT"/>
    <property type="match status" value="1"/>
</dbReference>
<dbReference type="AlphaFoldDB" id="A0A090I5X2"/>
<evidence type="ECO:0000259" key="8">
    <source>
        <dbReference type="PROSITE" id="PS51186"/>
    </source>
</evidence>
<dbReference type="Proteomes" id="UP000606900">
    <property type="component" value="Unassembled WGS sequence"/>
</dbReference>
<evidence type="ECO:0000256" key="1">
    <source>
        <dbReference type="ARBA" id="ARBA00004978"/>
    </source>
</evidence>
<dbReference type="Gene3D" id="3.40.630.30">
    <property type="match status" value="1"/>
</dbReference>
<dbReference type="CDD" id="cd04301">
    <property type="entry name" value="NAT_SF"/>
    <property type="match status" value="1"/>
</dbReference>
<dbReference type="GO" id="GO:0019491">
    <property type="term" value="P:ectoine biosynthetic process"/>
    <property type="evidence" value="ECO:0007669"/>
    <property type="project" value="UniProtKB-UniPathway"/>
</dbReference>
<dbReference type="STRING" id="2162.BRM9_2205"/>
<dbReference type="NCBIfam" id="TIGR02406">
    <property type="entry name" value="ectoine_EctA"/>
    <property type="match status" value="1"/>
</dbReference>
<reference evidence="11" key="3">
    <citation type="submission" date="2014-09" db="EMBL/GenBank/DDBJ databases">
        <authorList>
            <person name="Bishop-Lilly K.A."/>
            <person name="Broomall S.M."/>
            <person name="Chain P.S."/>
            <person name="Chertkov O."/>
            <person name="Coyne S.R."/>
            <person name="Daligault H.E."/>
            <person name="Davenport K.W."/>
            <person name="Erkkila T."/>
            <person name="Frey K.G."/>
            <person name="Gibbons H.S."/>
            <person name="Gu W."/>
            <person name="Jaissle J."/>
            <person name="Johnson S.L."/>
            <person name="Koroleva G.I."/>
            <person name="Ladner J.T."/>
            <person name="Lo C.-C."/>
            <person name="Minogue T.D."/>
            <person name="Munk C."/>
            <person name="Palacios G.F."/>
            <person name="Redden C.L."/>
            <person name="Rosenzweig C.N."/>
            <person name="Scholz M.B."/>
            <person name="Teshima H."/>
            <person name="Xu Y."/>
        </authorList>
    </citation>
    <scope>NUCLEOTIDE SEQUENCE</scope>
    <source>
        <strain evidence="11">Mb9</strain>
    </source>
</reference>
<proteinExistence type="inferred from homology"/>
<dbReference type="PATRIC" id="fig|2162.10.peg.2310"/>
<dbReference type="KEGG" id="mfc:BRM9_2205"/>
<dbReference type="EMBL" id="LN515531">
    <property type="protein sequence ID" value="CEA13475.1"/>
    <property type="molecule type" value="Genomic_DNA"/>
</dbReference>
<evidence type="ECO:0000313" key="13">
    <source>
        <dbReference type="Proteomes" id="UP000062768"/>
    </source>
</evidence>
<dbReference type="EMBL" id="JADIIL010000018">
    <property type="protein sequence ID" value="MBF4474789.1"/>
    <property type="molecule type" value="Genomic_DNA"/>
</dbReference>
<dbReference type="EMBL" id="CP006933">
    <property type="protein sequence ID" value="AIS33005.1"/>
    <property type="molecule type" value="Genomic_DNA"/>
</dbReference>
<dbReference type="Proteomes" id="UP000029661">
    <property type="component" value="Chromosome"/>
</dbReference>
<organism evidence="10">
    <name type="scientific">Methanobacterium formicicum</name>
    <dbReference type="NCBI Taxonomy" id="2162"/>
    <lineage>
        <taxon>Archaea</taxon>
        <taxon>Methanobacteriati</taxon>
        <taxon>Methanobacteriota</taxon>
        <taxon>Methanomada group</taxon>
        <taxon>Methanobacteria</taxon>
        <taxon>Methanobacteriales</taxon>
        <taxon>Methanobacteriaceae</taxon>
        <taxon>Methanobacterium</taxon>
    </lineage>
</organism>
<evidence type="ECO:0000313" key="12">
    <source>
        <dbReference type="EMBL" id="MBF4474789.1"/>
    </source>
</evidence>
<evidence type="ECO:0000313" key="10">
    <source>
        <dbReference type="EMBL" id="CEA13475.1"/>
    </source>
</evidence>
<dbReference type="EMBL" id="LN734822">
    <property type="protein sequence ID" value="CEL25853.1"/>
    <property type="molecule type" value="Genomic_DNA"/>
</dbReference>
<evidence type="ECO:0000256" key="2">
    <source>
        <dbReference type="ARBA" id="ARBA00010712"/>
    </source>
</evidence>
<gene>
    <name evidence="9" type="primary">ectA</name>
    <name evidence="9" type="ORF">BRM9_2205</name>
    <name evidence="10" type="ORF">DSM1535_1135</name>
    <name evidence="12" type="ORF">ISP06_04870</name>
    <name evidence="11" type="ORF">MB9_2239</name>
</gene>
<dbReference type="Proteomes" id="UP000062768">
    <property type="component" value="Chromosome I"/>
</dbReference>
<reference evidence="9" key="1">
    <citation type="submission" date="2013-12" db="EMBL/GenBank/DDBJ databases">
        <title>The complete genome sequence of Methanobacterium sp. BRM9.</title>
        <authorList>
            <consortium name="Pastoral Greenhouse Gas Research Consortium"/>
            <person name="Kelly W.J."/>
            <person name="Leahy S.C."/>
            <person name="Perry R."/>
            <person name="Li D."/>
            <person name="Altermann E."/>
            <person name="Lambie S.C."/>
            <person name="Attwood G.T."/>
        </authorList>
    </citation>
    <scope>NUCLEOTIDE SEQUENCE [LARGE SCALE GENOMIC DNA]</scope>
    <source>
        <strain evidence="9">BRM9</strain>
    </source>
</reference>
<comment type="pathway">
    <text evidence="1">Amine and polyamine biosynthesis; ectoine biosynthesis; L-ectoine from L-aspartate 4-semialdehyde: step 2/3.</text>
</comment>
<keyword evidence="13" id="KW-1185">Reference proteome</keyword>
<dbReference type="RefSeq" id="WP_048072680.1">
    <property type="nucleotide sequence ID" value="NZ_CALCVY010000041.1"/>
</dbReference>
<dbReference type="InterPro" id="IPR000182">
    <property type="entry name" value="GNAT_dom"/>
</dbReference>
<dbReference type="InterPro" id="IPR012772">
    <property type="entry name" value="Ectoine_EctA"/>
</dbReference>
<evidence type="ECO:0000256" key="3">
    <source>
        <dbReference type="ARBA" id="ARBA00012355"/>
    </source>
</evidence>
<dbReference type="SUPFAM" id="SSF55729">
    <property type="entry name" value="Acyl-CoA N-acyltransferases (Nat)"/>
    <property type="match status" value="1"/>
</dbReference>
<reference evidence="12" key="4">
    <citation type="submission" date="2020-10" db="EMBL/GenBank/DDBJ databases">
        <title>Dehalococcoides mccartyi of a TCE/Cr reducing biochatode.</title>
        <authorList>
            <person name="Matturro B."/>
        </authorList>
    </citation>
    <scope>NUCLEOTIDE SEQUENCE</scope>
    <source>
        <strain evidence="12">Bin2</strain>
    </source>
</reference>
<sequence length="170" mass="19445">MGPENDENQPVKIRTPQIKDGNQIYHLVKKSKPLDINSLYSYLLICTHFDETSAVAEWNNKIIGFISAYINPHQENNLFIWQVAVLPTMRGQGLATQMIEHILHRKETQSIEFIETTVTPTNDASMALFKNIAANLDTNLEKTSFFTRELFGNPHHEEELLLQIGPLNNK</sequence>
<dbReference type="KEGG" id="mfi:DSM1535_1135"/>
<evidence type="ECO:0000256" key="4">
    <source>
        <dbReference type="ARBA" id="ARBA00017935"/>
    </source>
</evidence>
<protein>
    <recommendedName>
        <fullName evidence="4">L-2,4-diaminobutyric acid acetyltransferase</fullName>
        <ecNumber evidence="3">2.3.1.178</ecNumber>
    </recommendedName>
</protein>